<sequence>MHPNALQHRGPQGHEIQQMLARANFLRKNPHEQKAPGELENLTKYIAALNARGSQQQPMTNGHVNGISSPSLTSGPTPSHSPYPQPQAPVSFTQEQINVLRAQIQAFKLVQRGLPIPESVQTAMQINNTAVPDLEKLLHTPDVNSRIVDSAVKVAKGEPAAETVPKQEEPEPIVTVLNSADIPKGPFLEDDVNSGVYPYNAYRHPFTHLKRSPETDPKLFATRLQRLVVPTIMPTGLDAQAILAERDRFIEARMQQRIRELESTSSTIGDGGLETGLDVDEAMKNEKENATQQPIFSSTSHGKLKGLIELKALRLIEKQRQMRALVAERLTHGSLLPLNRVDFRRTKKPTLRDARNTEQLERKQRLDRERRAKSKHVEQLNTITAHGRELISVNRQAHDRILRLGRAVTNFHVHTEKEEQKRIERISKERLKALKADDEEAYMKLLDTAKDTRITHLLRQTDAYLDSLAQAVVAQQNEGGGLPEHFTFDVEDGPASEATFGAQIAMEEGEKPKVDYYAVAHRISERITKQPSILVGGTLKEYQLKGLQWMVSLYNNKLNGILADEMGLGKTIQTISLVSFLIESKRQRGPYLVIVPLSTMTNWSGEFAKWAPSIKMIAYKGNPAQRRALQGELRVGNFQVLLTTYEYIIKDRPHLSKFKWVHMIIDEGHRMKNTQSKLAQTLTQYYHSRFRLILTGTPLQNNLPELWALLNFVLPKIFNSVKSFDEWFNTPFANSGTGDKIELNEEEALLIIRRLHKVLRPFLLRRLKKDVESELPDKVEKVIKVRMSALQSQLYKQMKKHKMIADGKDNKGKSGGVKGLSNELMQLRKICQHPFLFESVEDKVNPSGMIDERIVRTSGKVELLNRILPKFFATGHRVLIFFQMTKVMDIMADFLKYMGWKFLRLDGGTKTEERASFVTLFNAVDSEYKVFILSTRAGGLGLNLQTADTVIIFDSDWNPHADLQAQDRAHRIGQTKAVLILRFITEKSVEEAMYQRARYKLDIDDKVIQAGRFDNKSTVEEQEEFLRSILDADQEEDNEEAGDMNDDELNVILARSEEEAEIFRKMDMDREREILENWRSGGNRGKPPQPLVQLEELPDCYQTDEPFEIKDMEEVLEGRGQRRRNVVSYNDGLSDDAWAMALEEGEDIEEIADRKRERKERRATNKLLREAEASNRGTPVASDTDSRGRKRKGKAKAAEETPIGGKRKRGLKSMSVTPSIAGDDDEEERDQKRRKTKNSSDPAPAVREKMKKAFNECYKAVVACEAEDGRKRCELFRELPDRRDYPDYYQLITQPISLAQLRKRAASNFYKDVNYYKADWQLMFRNARTYNQEGSWVYNDAEEMEKVFNATYDRVINGSGLPGAPAASGSVGSYDDALTPMDEDERPPPPLKSRNSGRKQVLSDEEYLTPSDDD</sequence>
<evidence type="ECO:0000259" key="14">
    <source>
        <dbReference type="PROSITE" id="PS51204"/>
    </source>
</evidence>
<keyword evidence="5" id="KW-0805">Transcription regulation</keyword>
<protein>
    <submittedName>
        <fullName evidence="16">SNF2-family ATP dependent chromatin remodeling factor snf21</fullName>
    </submittedName>
</protein>
<evidence type="ECO:0000256" key="6">
    <source>
        <dbReference type="ARBA" id="ARBA00023117"/>
    </source>
</evidence>
<evidence type="ECO:0000313" key="16">
    <source>
        <dbReference type="EMBL" id="THU87766.1"/>
    </source>
</evidence>
<dbReference type="Pfam" id="PF14619">
    <property type="entry name" value="SnAC"/>
    <property type="match status" value="1"/>
</dbReference>
<comment type="subcellular location">
    <subcellularLocation>
        <location evidence="1">Nucleus</location>
    </subcellularLocation>
</comment>
<dbReference type="Pfam" id="PF08880">
    <property type="entry name" value="QLQ"/>
    <property type="match status" value="1"/>
</dbReference>
<dbReference type="InterPro" id="IPR014012">
    <property type="entry name" value="HSA_dom"/>
</dbReference>
<dbReference type="InterPro" id="IPR000330">
    <property type="entry name" value="SNF2_N"/>
</dbReference>
<feature type="region of interest" description="Disordered" evidence="10">
    <location>
        <begin position="1362"/>
        <end position="1414"/>
    </location>
</feature>
<dbReference type="Pfam" id="PF07529">
    <property type="entry name" value="HSA"/>
    <property type="match status" value="1"/>
</dbReference>
<feature type="domain" description="Helicase C-terminal" evidence="13">
    <location>
        <begin position="863"/>
        <end position="1027"/>
    </location>
</feature>
<feature type="compositionally biased region" description="Low complexity" evidence="10">
    <location>
        <begin position="1362"/>
        <end position="1373"/>
    </location>
</feature>
<dbReference type="InterPro" id="IPR027417">
    <property type="entry name" value="P-loop_NTPase"/>
</dbReference>
<dbReference type="Pfam" id="PF00439">
    <property type="entry name" value="Bromodomain"/>
    <property type="match status" value="1"/>
</dbReference>
<dbReference type="SMART" id="SM01314">
    <property type="entry name" value="SnAC"/>
    <property type="match status" value="1"/>
</dbReference>
<feature type="compositionally biased region" description="Low complexity" evidence="10">
    <location>
        <begin position="68"/>
        <end position="78"/>
    </location>
</feature>
<feature type="domain" description="Helicase ATP-binding" evidence="12">
    <location>
        <begin position="551"/>
        <end position="716"/>
    </location>
</feature>
<dbReference type="PROSITE" id="PS51666">
    <property type="entry name" value="QLQ"/>
    <property type="match status" value="1"/>
</dbReference>
<dbReference type="Gene3D" id="1.20.920.10">
    <property type="entry name" value="Bromodomain-like"/>
    <property type="match status" value="1"/>
</dbReference>
<evidence type="ECO:0000256" key="5">
    <source>
        <dbReference type="ARBA" id="ARBA00023015"/>
    </source>
</evidence>
<dbReference type="FunFam" id="3.40.50.10810:FF:000008">
    <property type="entry name" value="Chromatin structure-remodeling complex subunit snf21"/>
    <property type="match status" value="1"/>
</dbReference>
<evidence type="ECO:0000256" key="7">
    <source>
        <dbReference type="ARBA" id="ARBA00023163"/>
    </source>
</evidence>
<dbReference type="Pfam" id="PF00271">
    <property type="entry name" value="Helicase_C"/>
    <property type="match status" value="1"/>
</dbReference>
<evidence type="ECO:0000256" key="3">
    <source>
        <dbReference type="ARBA" id="ARBA00022801"/>
    </source>
</evidence>
<dbReference type="PROSITE" id="PS51192">
    <property type="entry name" value="HELICASE_ATP_BIND_1"/>
    <property type="match status" value="1"/>
</dbReference>
<feature type="domain" description="HSA" evidence="14">
    <location>
        <begin position="364"/>
        <end position="436"/>
    </location>
</feature>
<dbReference type="OrthoDB" id="5857104at2759"/>
<dbReference type="Gene3D" id="1.20.5.170">
    <property type="match status" value="1"/>
</dbReference>
<dbReference type="InterPro" id="IPR014001">
    <property type="entry name" value="Helicase_ATP-bd"/>
</dbReference>
<keyword evidence="17" id="KW-1185">Reference proteome</keyword>
<dbReference type="GO" id="GO:0005634">
    <property type="term" value="C:nucleus"/>
    <property type="evidence" value="ECO:0007669"/>
    <property type="project" value="UniProtKB-SubCell"/>
</dbReference>
<dbReference type="SMART" id="SM00297">
    <property type="entry name" value="BROMO"/>
    <property type="match status" value="1"/>
</dbReference>
<dbReference type="GO" id="GO:0016787">
    <property type="term" value="F:hydrolase activity"/>
    <property type="evidence" value="ECO:0007669"/>
    <property type="project" value="UniProtKB-KW"/>
</dbReference>
<evidence type="ECO:0000256" key="8">
    <source>
        <dbReference type="ARBA" id="ARBA00023242"/>
    </source>
</evidence>
<evidence type="ECO:0000259" key="13">
    <source>
        <dbReference type="PROSITE" id="PS51194"/>
    </source>
</evidence>
<dbReference type="InterPro" id="IPR001650">
    <property type="entry name" value="Helicase_C-like"/>
</dbReference>
<evidence type="ECO:0000313" key="17">
    <source>
        <dbReference type="Proteomes" id="UP000297245"/>
    </source>
</evidence>
<proteinExistence type="predicted"/>
<evidence type="ECO:0000259" key="15">
    <source>
        <dbReference type="PROSITE" id="PS51666"/>
    </source>
</evidence>
<gene>
    <name evidence="16" type="ORF">K435DRAFT_969771</name>
</gene>
<dbReference type="GO" id="GO:0006338">
    <property type="term" value="P:chromatin remodeling"/>
    <property type="evidence" value="ECO:0007669"/>
    <property type="project" value="UniProtKB-ARBA"/>
</dbReference>
<evidence type="ECO:0000256" key="9">
    <source>
        <dbReference type="PROSITE-ProRule" id="PRU00035"/>
    </source>
</evidence>
<dbReference type="InterPro" id="IPR001487">
    <property type="entry name" value="Bromodomain"/>
</dbReference>
<keyword evidence="7" id="KW-0804">Transcription</keyword>
<feature type="compositionally biased region" description="Polar residues" evidence="10">
    <location>
        <begin position="54"/>
        <end position="67"/>
    </location>
</feature>
<feature type="domain" description="Bromo" evidence="11">
    <location>
        <begin position="1268"/>
        <end position="1338"/>
    </location>
</feature>
<keyword evidence="3" id="KW-0378">Hydrolase</keyword>
<name>A0A4S8LFG8_DENBC</name>
<dbReference type="CDD" id="cd17996">
    <property type="entry name" value="DEXHc_SMARCA2_SMARCA4"/>
    <property type="match status" value="1"/>
</dbReference>
<dbReference type="Gene3D" id="3.40.50.10810">
    <property type="entry name" value="Tandem AAA-ATPase domain"/>
    <property type="match status" value="1"/>
</dbReference>
<dbReference type="InterPro" id="IPR049730">
    <property type="entry name" value="SNF2/RAD54-like_C"/>
</dbReference>
<evidence type="ECO:0000259" key="11">
    <source>
        <dbReference type="PROSITE" id="PS50014"/>
    </source>
</evidence>
<dbReference type="InterPro" id="IPR038718">
    <property type="entry name" value="SNF2-like_sf"/>
</dbReference>
<dbReference type="InterPro" id="IPR029295">
    <property type="entry name" value="SnAC"/>
</dbReference>
<dbReference type="SMART" id="SM00487">
    <property type="entry name" value="DEXDc"/>
    <property type="match status" value="1"/>
</dbReference>
<dbReference type="SUPFAM" id="SSF52540">
    <property type="entry name" value="P-loop containing nucleoside triphosphate hydrolases"/>
    <property type="match status" value="2"/>
</dbReference>
<dbReference type="GO" id="GO:0006355">
    <property type="term" value="P:regulation of DNA-templated transcription"/>
    <property type="evidence" value="ECO:0007669"/>
    <property type="project" value="InterPro"/>
</dbReference>
<dbReference type="PROSITE" id="PS51194">
    <property type="entry name" value="HELICASE_CTER"/>
    <property type="match status" value="1"/>
</dbReference>
<evidence type="ECO:0000256" key="10">
    <source>
        <dbReference type="SAM" id="MobiDB-lite"/>
    </source>
</evidence>
<dbReference type="Proteomes" id="UP000297245">
    <property type="component" value="Unassembled WGS sequence"/>
</dbReference>
<evidence type="ECO:0000256" key="2">
    <source>
        <dbReference type="ARBA" id="ARBA00022741"/>
    </source>
</evidence>
<keyword evidence="4" id="KW-0067">ATP-binding</keyword>
<feature type="compositionally biased region" description="Basic and acidic residues" evidence="10">
    <location>
        <begin position="1154"/>
        <end position="1173"/>
    </location>
</feature>
<feature type="region of interest" description="Disordered" evidence="10">
    <location>
        <begin position="1154"/>
        <end position="1247"/>
    </location>
</feature>
<dbReference type="PROSITE" id="PS50014">
    <property type="entry name" value="BROMODOMAIN_2"/>
    <property type="match status" value="1"/>
</dbReference>
<dbReference type="PANTHER" id="PTHR10799">
    <property type="entry name" value="SNF2/RAD54 HELICASE FAMILY"/>
    <property type="match status" value="1"/>
</dbReference>
<reference evidence="16 17" key="1">
    <citation type="journal article" date="2019" name="Nat. Ecol. Evol.">
        <title>Megaphylogeny resolves global patterns of mushroom evolution.</title>
        <authorList>
            <person name="Varga T."/>
            <person name="Krizsan K."/>
            <person name="Foldi C."/>
            <person name="Dima B."/>
            <person name="Sanchez-Garcia M."/>
            <person name="Sanchez-Ramirez S."/>
            <person name="Szollosi G.J."/>
            <person name="Szarkandi J.G."/>
            <person name="Papp V."/>
            <person name="Albert L."/>
            <person name="Andreopoulos W."/>
            <person name="Angelini C."/>
            <person name="Antonin V."/>
            <person name="Barry K.W."/>
            <person name="Bougher N.L."/>
            <person name="Buchanan P."/>
            <person name="Buyck B."/>
            <person name="Bense V."/>
            <person name="Catcheside P."/>
            <person name="Chovatia M."/>
            <person name="Cooper J."/>
            <person name="Damon W."/>
            <person name="Desjardin D."/>
            <person name="Finy P."/>
            <person name="Geml J."/>
            <person name="Haridas S."/>
            <person name="Hughes K."/>
            <person name="Justo A."/>
            <person name="Karasinski D."/>
            <person name="Kautmanova I."/>
            <person name="Kiss B."/>
            <person name="Kocsube S."/>
            <person name="Kotiranta H."/>
            <person name="LaButti K.M."/>
            <person name="Lechner B.E."/>
            <person name="Liimatainen K."/>
            <person name="Lipzen A."/>
            <person name="Lukacs Z."/>
            <person name="Mihaltcheva S."/>
            <person name="Morgado L.N."/>
            <person name="Niskanen T."/>
            <person name="Noordeloos M.E."/>
            <person name="Ohm R.A."/>
            <person name="Ortiz-Santana B."/>
            <person name="Ovrebo C."/>
            <person name="Racz N."/>
            <person name="Riley R."/>
            <person name="Savchenko A."/>
            <person name="Shiryaev A."/>
            <person name="Soop K."/>
            <person name="Spirin V."/>
            <person name="Szebenyi C."/>
            <person name="Tomsovsky M."/>
            <person name="Tulloss R.E."/>
            <person name="Uehling J."/>
            <person name="Grigoriev I.V."/>
            <person name="Vagvolgyi C."/>
            <person name="Papp T."/>
            <person name="Martin F.M."/>
            <person name="Miettinen O."/>
            <person name="Hibbett D.S."/>
            <person name="Nagy L.G."/>
        </authorList>
    </citation>
    <scope>NUCLEOTIDE SEQUENCE [LARGE SCALE GENOMIC DNA]</scope>
    <source>
        <strain evidence="16 17">CBS 962.96</strain>
    </source>
</reference>
<evidence type="ECO:0000259" key="12">
    <source>
        <dbReference type="PROSITE" id="PS51192"/>
    </source>
</evidence>
<dbReference type="CDD" id="cd18793">
    <property type="entry name" value="SF2_C_SNF"/>
    <property type="match status" value="1"/>
</dbReference>
<keyword evidence="6 9" id="KW-0103">Bromodomain</keyword>
<dbReference type="InterPro" id="IPR014978">
    <property type="entry name" value="Gln-Leu-Gln_QLQ"/>
</dbReference>
<keyword evidence="2" id="KW-0547">Nucleotide-binding</keyword>
<organism evidence="16 17">
    <name type="scientific">Dendrothele bispora (strain CBS 962.96)</name>
    <dbReference type="NCBI Taxonomy" id="1314807"/>
    <lineage>
        <taxon>Eukaryota</taxon>
        <taxon>Fungi</taxon>
        <taxon>Dikarya</taxon>
        <taxon>Basidiomycota</taxon>
        <taxon>Agaricomycotina</taxon>
        <taxon>Agaricomycetes</taxon>
        <taxon>Agaricomycetidae</taxon>
        <taxon>Agaricales</taxon>
        <taxon>Agaricales incertae sedis</taxon>
        <taxon>Dendrothele</taxon>
    </lineage>
</organism>
<feature type="compositionally biased region" description="Acidic residues" evidence="10">
    <location>
        <begin position="1403"/>
        <end position="1414"/>
    </location>
</feature>
<evidence type="ECO:0000256" key="1">
    <source>
        <dbReference type="ARBA" id="ARBA00004123"/>
    </source>
</evidence>
<dbReference type="Gene3D" id="3.40.50.300">
    <property type="entry name" value="P-loop containing nucleotide triphosphate hydrolases"/>
    <property type="match status" value="1"/>
</dbReference>
<dbReference type="SMART" id="SM00490">
    <property type="entry name" value="HELICc"/>
    <property type="match status" value="1"/>
</dbReference>
<accession>A0A4S8LFG8</accession>
<dbReference type="SUPFAM" id="SSF47370">
    <property type="entry name" value="Bromodomain"/>
    <property type="match status" value="1"/>
</dbReference>
<dbReference type="InterPro" id="IPR036427">
    <property type="entry name" value="Bromodomain-like_sf"/>
</dbReference>
<dbReference type="SMART" id="SM00951">
    <property type="entry name" value="QLQ"/>
    <property type="match status" value="1"/>
</dbReference>
<evidence type="ECO:0000256" key="4">
    <source>
        <dbReference type="ARBA" id="ARBA00022840"/>
    </source>
</evidence>
<feature type="domain" description="QLQ" evidence="15">
    <location>
        <begin position="91"/>
        <end position="126"/>
    </location>
</feature>
<keyword evidence="8" id="KW-0539">Nucleus</keyword>
<dbReference type="Pfam" id="PF00176">
    <property type="entry name" value="SNF2-rel_dom"/>
    <property type="match status" value="1"/>
</dbReference>
<dbReference type="EMBL" id="ML179436">
    <property type="protein sequence ID" value="THU87766.1"/>
    <property type="molecule type" value="Genomic_DNA"/>
</dbReference>
<feature type="region of interest" description="Disordered" evidence="10">
    <location>
        <begin position="54"/>
        <end position="88"/>
    </location>
</feature>
<dbReference type="GO" id="GO:0005524">
    <property type="term" value="F:ATP binding"/>
    <property type="evidence" value="ECO:0007669"/>
    <property type="project" value="InterPro"/>
</dbReference>
<dbReference type="PRINTS" id="PR00503">
    <property type="entry name" value="BROMODOMAIN"/>
</dbReference>
<feature type="region of interest" description="Disordered" evidence="10">
    <location>
        <begin position="351"/>
        <end position="373"/>
    </location>
</feature>
<dbReference type="PROSITE" id="PS51204">
    <property type="entry name" value="HSA"/>
    <property type="match status" value="1"/>
</dbReference>
<dbReference type="SMART" id="SM00573">
    <property type="entry name" value="HSA"/>
    <property type="match status" value="1"/>
</dbReference>
<dbReference type="GO" id="GO:0042393">
    <property type="term" value="F:histone binding"/>
    <property type="evidence" value="ECO:0007669"/>
    <property type="project" value="InterPro"/>
</dbReference>